<keyword evidence="5" id="KW-0274">FAD</keyword>
<evidence type="ECO:0000313" key="10">
    <source>
        <dbReference type="Proteomes" id="UP000736856"/>
    </source>
</evidence>
<feature type="domain" description="FAD-binding" evidence="8">
    <location>
        <begin position="5"/>
        <end position="306"/>
    </location>
</feature>
<evidence type="ECO:0000256" key="2">
    <source>
        <dbReference type="ARBA" id="ARBA00004749"/>
    </source>
</evidence>
<dbReference type="InterPro" id="IPR051205">
    <property type="entry name" value="UbiH/COQ6_monooxygenase"/>
</dbReference>
<reference evidence="9" key="1">
    <citation type="submission" date="2019-02" db="EMBL/GenBank/DDBJ databases">
        <title>A novel Candidatus Liberibacter species associated with the New Zealand native fuchsia psyllid, Ctenarytaina fuchsiae.</title>
        <authorList>
            <person name="Thompson S.M."/>
            <person name="Jorgensen N."/>
            <person name="David C."/>
            <person name="Bulman S.R."/>
            <person name="Smith G.R."/>
        </authorList>
    </citation>
    <scope>NUCLEOTIDE SEQUENCE</scope>
    <source>
        <strain evidence="9">Oxford</strain>
    </source>
</reference>
<proteinExistence type="inferred from homology"/>
<evidence type="ECO:0000313" key="9">
    <source>
        <dbReference type="EMBL" id="MBL0849073.1"/>
    </source>
</evidence>
<dbReference type="GO" id="GO:0004497">
    <property type="term" value="F:monooxygenase activity"/>
    <property type="evidence" value="ECO:0007669"/>
    <property type="project" value="UniProtKB-KW"/>
</dbReference>
<evidence type="ECO:0000256" key="6">
    <source>
        <dbReference type="ARBA" id="ARBA00023002"/>
    </source>
</evidence>
<comment type="similarity">
    <text evidence="3">Belongs to the UbiH/COQ6 family.</text>
</comment>
<comment type="cofactor">
    <cofactor evidence="1">
        <name>FAD</name>
        <dbReference type="ChEBI" id="CHEBI:57692"/>
    </cofactor>
</comment>
<evidence type="ECO:0000256" key="7">
    <source>
        <dbReference type="ARBA" id="ARBA00023033"/>
    </source>
</evidence>
<dbReference type="Pfam" id="PF01494">
    <property type="entry name" value="FAD_binding_3"/>
    <property type="match status" value="1"/>
</dbReference>
<dbReference type="NCBIfam" id="TIGR01988">
    <property type="entry name" value="Ubi-OHases"/>
    <property type="match status" value="1"/>
</dbReference>
<dbReference type="GO" id="GO:0006744">
    <property type="term" value="P:ubiquinone biosynthetic process"/>
    <property type="evidence" value="ECO:0007669"/>
    <property type="project" value="InterPro"/>
</dbReference>
<protein>
    <submittedName>
        <fullName evidence="9">FAD-binding protein</fullName>
    </submittedName>
</protein>
<evidence type="ECO:0000256" key="5">
    <source>
        <dbReference type="ARBA" id="ARBA00022827"/>
    </source>
</evidence>
<dbReference type="GO" id="GO:0071949">
    <property type="term" value="F:FAD binding"/>
    <property type="evidence" value="ECO:0007669"/>
    <property type="project" value="InterPro"/>
</dbReference>
<dbReference type="InterPro" id="IPR036188">
    <property type="entry name" value="FAD/NAD-bd_sf"/>
</dbReference>
<gene>
    <name evidence="9" type="ORF">EU981_03205</name>
</gene>
<evidence type="ECO:0000256" key="3">
    <source>
        <dbReference type="ARBA" id="ARBA00005349"/>
    </source>
</evidence>
<dbReference type="InterPro" id="IPR010971">
    <property type="entry name" value="UbiH/COQ6"/>
</dbReference>
<dbReference type="Gene3D" id="3.50.50.60">
    <property type="entry name" value="FAD/NAD(P)-binding domain"/>
    <property type="match status" value="2"/>
</dbReference>
<evidence type="ECO:0000256" key="4">
    <source>
        <dbReference type="ARBA" id="ARBA00022630"/>
    </source>
</evidence>
<sequence length="384" mass="42788">MNGLDVIVVGGGLAGSLVALGAARKGLSTALVSPLSHFQDLRTTMLMDEGICFLKEIGVWDSLQHAATPISAIKILDMTGSLISAPDAIFQSSEIGLESFGYNFSNHALMTILKQEISRNALIHCFDAVVDEVQVEEKEVSVLLSTGERMTSRLLVGSDGRHSHIRKKLCFGEKQWLYPQTALVFNFKHSIPHNGLCTELHKFPGTMTQVPMMDNCSGFVWIMEPQEAKLYMKIPLEELSRKMEQSLYSFLGAIEIITEVQSFPLSGMISHRFGQGRVILVGESAHSLPPICAQGFNLSMRDVIVLLDLIRNNQTSFKNVGDRFHAIRRGDIIKRVIGTDLFNRSLFSKYPFLQILRAGTCHALERITPLRHLVMRKSLFLSDL</sequence>
<keyword evidence="7" id="KW-0503">Monooxygenase</keyword>
<comment type="caution">
    <text evidence="9">The sequence shown here is derived from an EMBL/GenBank/DDBJ whole genome shotgun (WGS) entry which is preliminary data.</text>
</comment>
<dbReference type="EMBL" id="SEOL01000005">
    <property type="protein sequence ID" value="MBL0849073.1"/>
    <property type="molecule type" value="Genomic_DNA"/>
</dbReference>
<dbReference type="AlphaFoldDB" id="A0A937DLB5"/>
<organism evidence="9 10">
    <name type="scientific">Candidatus Liberibacter ctenarytainae</name>
    <dbReference type="NCBI Taxonomy" id="2020335"/>
    <lineage>
        <taxon>Bacteria</taxon>
        <taxon>Pseudomonadati</taxon>
        <taxon>Pseudomonadota</taxon>
        <taxon>Alphaproteobacteria</taxon>
        <taxon>Hyphomicrobiales</taxon>
        <taxon>Rhizobiaceae</taxon>
        <taxon>Liberibacter</taxon>
    </lineage>
</organism>
<dbReference type="Proteomes" id="UP000736856">
    <property type="component" value="Unassembled WGS sequence"/>
</dbReference>
<dbReference type="GO" id="GO:0016705">
    <property type="term" value="F:oxidoreductase activity, acting on paired donors, with incorporation or reduction of molecular oxygen"/>
    <property type="evidence" value="ECO:0007669"/>
    <property type="project" value="InterPro"/>
</dbReference>
<dbReference type="SUPFAM" id="SSF51905">
    <property type="entry name" value="FAD/NAD(P)-binding domain"/>
    <property type="match status" value="1"/>
</dbReference>
<dbReference type="PANTHER" id="PTHR43876:SF7">
    <property type="entry name" value="UBIQUINONE BIOSYNTHESIS MONOOXYGENASE COQ6, MITOCHONDRIAL"/>
    <property type="match status" value="1"/>
</dbReference>
<dbReference type="PANTHER" id="PTHR43876">
    <property type="entry name" value="UBIQUINONE BIOSYNTHESIS MONOOXYGENASE COQ6, MITOCHONDRIAL"/>
    <property type="match status" value="1"/>
</dbReference>
<comment type="pathway">
    <text evidence="2">Cofactor biosynthesis; ubiquinone biosynthesis.</text>
</comment>
<dbReference type="PRINTS" id="PR00420">
    <property type="entry name" value="RNGMNOXGNASE"/>
</dbReference>
<keyword evidence="4" id="KW-0285">Flavoprotein</keyword>
<dbReference type="InterPro" id="IPR002938">
    <property type="entry name" value="FAD-bd"/>
</dbReference>
<keyword evidence="6" id="KW-0560">Oxidoreductase</keyword>
<evidence type="ECO:0000259" key="8">
    <source>
        <dbReference type="Pfam" id="PF01494"/>
    </source>
</evidence>
<name>A0A937DLB5_9HYPH</name>
<accession>A0A937DLB5</accession>
<evidence type="ECO:0000256" key="1">
    <source>
        <dbReference type="ARBA" id="ARBA00001974"/>
    </source>
</evidence>